<comment type="caution">
    <text evidence="6">Lacks conserved residue(s) required for the propagation of feature annotation.</text>
</comment>
<dbReference type="Pfam" id="PF02875">
    <property type="entry name" value="Mur_ligase_C"/>
    <property type="match status" value="1"/>
</dbReference>
<dbReference type="GO" id="GO:0009252">
    <property type="term" value="P:peptidoglycan biosynthetic process"/>
    <property type="evidence" value="ECO:0007669"/>
    <property type="project" value="UniProtKB-UniRule"/>
</dbReference>
<protein>
    <recommendedName>
        <fullName evidence="6 7">UDP-N-acetylmuramoyl-tripeptide--D-alanyl-D-alanine ligase</fullName>
        <ecNumber evidence="6 7">6.3.2.10</ecNumber>
    </recommendedName>
    <alternativeName>
        <fullName evidence="6">D-alanyl-D-alanine-adding enzyme</fullName>
    </alternativeName>
</protein>
<accession>A0A8J3BBQ7</accession>
<reference evidence="10" key="2">
    <citation type="submission" date="2020-09" db="EMBL/GenBank/DDBJ databases">
        <authorList>
            <person name="Sun Q."/>
            <person name="Ohkuma M."/>
        </authorList>
    </citation>
    <scope>NUCLEOTIDE SEQUENCE</scope>
    <source>
        <strain evidence="10">JCM 14719</strain>
    </source>
</reference>
<dbReference type="GO" id="GO:0047480">
    <property type="term" value="F:UDP-N-acetylmuramoyl-tripeptide-D-alanyl-D-alanine ligase activity"/>
    <property type="evidence" value="ECO:0007669"/>
    <property type="project" value="UniProtKB-UniRule"/>
</dbReference>
<dbReference type="PANTHER" id="PTHR43024">
    <property type="entry name" value="UDP-N-ACETYLMURAMOYL-TRIPEPTIDE--D-ALANYL-D-ALANINE LIGASE"/>
    <property type="match status" value="1"/>
</dbReference>
<gene>
    <name evidence="6 10" type="primary">murF</name>
    <name evidence="10" type="ORF">GCM10007043_21960</name>
</gene>
<comment type="similarity">
    <text evidence="6">Belongs to the MurCDEF family. MurF subfamily.</text>
</comment>
<dbReference type="EMBL" id="BMOF01000064">
    <property type="protein sequence ID" value="GGK07545.1"/>
    <property type="molecule type" value="Genomic_DNA"/>
</dbReference>
<comment type="subcellular location">
    <subcellularLocation>
        <location evidence="6 7">Cytoplasm</location>
    </subcellularLocation>
</comment>
<feature type="domain" description="Mur ligase central" evidence="9">
    <location>
        <begin position="108"/>
        <end position="296"/>
    </location>
</feature>
<evidence type="ECO:0000256" key="2">
    <source>
        <dbReference type="ARBA" id="ARBA00022618"/>
    </source>
</evidence>
<keyword evidence="1 6" id="KW-0436">Ligase</keyword>
<keyword evidence="5 6" id="KW-0131">Cell cycle</keyword>
<keyword evidence="6 7" id="KW-0573">Peptidoglycan synthesis</keyword>
<sequence>MYPLRLRQIATLLQGKILRGDPDLVLTHVYYRRGRHINNRTLFFFYDSRGRKRPDLHDLSPGAVVTSRALLPHVPARLPVIVVDNPFRALWKLARWQRNRLTLPVVGITGSAGKSTTTAMTAAILNRVYPTLHTVGNLNTTYWYPFQILRVSPRHRFLVLEMGMNRLGDIRQHSRAARPCIAVITNIGEAHVGNLGNDLDNVVRAKQEILEGLSPNGTLVLNADDERSRRIDTRKVRGRVVTFGIKNPADYRAKDVRYTLTGMRFTVTLRGKSHTFDLPVFGEHMVYNALAAIAVADLLGVSPAAMRAGLRRFRPPKMRLQMIRGKQGRLLINDAYNANPSAMIAGLSILPHLPHRGKRIAVLGDMKELGALTHAGHARVGRYIAAHRPVDVLVTVGRYGRIIAEAARERGFGAVHAFTTRDEALRFLLKTPPGCVLYFKASRRLRFERLLRPLRQTER</sequence>
<evidence type="ECO:0000256" key="4">
    <source>
        <dbReference type="ARBA" id="ARBA00022840"/>
    </source>
</evidence>
<dbReference type="Gene3D" id="3.40.1190.10">
    <property type="entry name" value="Mur-like, catalytic domain"/>
    <property type="match status" value="1"/>
</dbReference>
<proteinExistence type="inferred from homology"/>
<dbReference type="InterPro" id="IPR051046">
    <property type="entry name" value="MurCDEF_CellWall_CoF430Synth"/>
</dbReference>
<dbReference type="Proteomes" id="UP000637720">
    <property type="component" value="Unassembled WGS sequence"/>
</dbReference>
<dbReference type="InterPro" id="IPR013221">
    <property type="entry name" value="Mur_ligase_cen"/>
</dbReference>
<name>A0A8J3BBQ7_9BACI</name>
<keyword evidence="6 7" id="KW-0133">Cell shape</keyword>
<dbReference type="SUPFAM" id="SSF53623">
    <property type="entry name" value="MurD-like peptide ligases, catalytic domain"/>
    <property type="match status" value="1"/>
</dbReference>
<dbReference type="InterPro" id="IPR036615">
    <property type="entry name" value="Mur_ligase_C_dom_sf"/>
</dbReference>
<dbReference type="GO" id="GO:0071555">
    <property type="term" value="P:cell wall organization"/>
    <property type="evidence" value="ECO:0007669"/>
    <property type="project" value="UniProtKB-KW"/>
</dbReference>
<dbReference type="GO" id="GO:0051301">
    <property type="term" value="P:cell division"/>
    <property type="evidence" value="ECO:0007669"/>
    <property type="project" value="UniProtKB-KW"/>
</dbReference>
<evidence type="ECO:0000256" key="7">
    <source>
        <dbReference type="RuleBase" id="RU004136"/>
    </source>
</evidence>
<organism evidence="10 11">
    <name type="scientific">Calditerricola satsumensis</name>
    <dbReference type="NCBI Taxonomy" id="373054"/>
    <lineage>
        <taxon>Bacteria</taxon>
        <taxon>Bacillati</taxon>
        <taxon>Bacillota</taxon>
        <taxon>Bacilli</taxon>
        <taxon>Bacillales</taxon>
        <taxon>Bacillaceae</taxon>
        <taxon>Calditerricola</taxon>
    </lineage>
</organism>
<comment type="function">
    <text evidence="6 7">Involved in cell wall formation. Catalyzes the final step in the synthesis of UDP-N-acetylmuramoyl-pentapeptide, the precursor of murein.</text>
</comment>
<reference evidence="10" key="1">
    <citation type="journal article" date="2014" name="Int. J. Syst. Evol. Microbiol.">
        <title>Complete genome sequence of Corynebacterium casei LMG S-19264T (=DSM 44701T), isolated from a smear-ripened cheese.</title>
        <authorList>
            <consortium name="US DOE Joint Genome Institute (JGI-PGF)"/>
            <person name="Walter F."/>
            <person name="Albersmeier A."/>
            <person name="Kalinowski J."/>
            <person name="Ruckert C."/>
        </authorList>
    </citation>
    <scope>NUCLEOTIDE SEQUENCE</scope>
    <source>
        <strain evidence="10">JCM 14719</strain>
    </source>
</reference>
<dbReference type="PANTHER" id="PTHR43024:SF1">
    <property type="entry name" value="UDP-N-ACETYLMURAMOYL-TRIPEPTIDE--D-ALANYL-D-ALANINE LIGASE"/>
    <property type="match status" value="1"/>
</dbReference>
<keyword evidence="3 6" id="KW-0547">Nucleotide-binding</keyword>
<dbReference type="InterPro" id="IPR036565">
    <property type="entry name" value="Mur-like_cat_sf"/>
</dbReference>
<dbReference type="GO" id="GO:0008360">
    <property type="term" value="P:regulation of cell shape"/>
    <property type="evidence" value="ECO:0007669"/>
    <property type="project" value="UniProtKB-KW"/>
</dbReference>
<dbReference type="RefSeq" id="WP_054670129.1">
    <property type="nucleotide sequence ID" value="NZ_BMOF01000064.1"/>
</dbReference>
<comment type="caution">
    <text evidence="10">The sequence shown here is derived from an EMBL/GenBank/DDBJ whole genome shotgun (WGS) entry which is preliminary data.</text>
</comment>
<keyword evidence="11" id="KW-1185">Reference proteome</keyword>
<evidence type="ECO:0000256" key="6">
    <source>
        <dbReference type="HAMAP-Rule" id="MF_02019"/>
    </source>
</evidence>
<keyword evidence="6" id="KW-0963">Cytoplasm</keyword>
<dbReference type="NCBIfam" id="TIGR01143">
    <property type="entry name" value="murF"/>
    <property type="match status" value="1"/>
</dbReference>
<dbReference type="InterPro" id="IPR005863">
    <property type="entry name" value="UDP-N-AcMur_synth"/>
</dbReference>
<keyword evidence="2 6" id="KW-0132">Cell division</keyword>
<keyword evidence="4 6" id="KW-0067">ATP-binding</keyword>
<dbReference type="GO" id="GO:0005524">
    <property type="term" value="F:ATP binding"/>
    <property type="evidence" value="ECO:0007669"/>
    <property type="project" value="UniProtKB-UniRule"/>
</dbReference>
<evidence type="ECO:0000256" key="1">
    <source>
        <dbReference type="ARBA" id="ARBA00022598"/>
    </source>
</evidence>
<dbReference type="UniPathway" id="UPA00219"/>
<evidence type="ECO:0000259" key="9">
    <source>
        <dbReference type="Pfam" id="PF08245"/>
    </source>
</evidence>
<evidence type="ECO:0000259" key="8">
    <source>
        <dbReference type="Pfam" id="PF02875"/>
    </source>
</evidence>
<comment type="pathway">
    <text evidence="6 7">Cell wall biogenesis; peptidoglycan biosynthesis.</text>
</comment>
<dbReference type="Gene3D" id="3.90.190.20">
    <property type="entry name" value="Mur ligase, C-terminal domain"/>
    <property type="match status" value="1"/>
</dbReference>
<feature type="domain" description="Mur ligase C-terminal" evidence="8">
    <location>
        <begin position="318"/>
        <end position="442"/>
    </location>
</feature>
<dbReference type="EC" id="6.3.2.10" evidence="6 7"/>
<evidence type="ECO:0000256" key="5">
    <source>
        <dbReference type="ARBA" id="ARBA00023306"/>
    </source>
</evidence>
<keyword evidence="6 7" id="KW-0961">Cell wall biogenesis/degradation</keyword>
<evidence type="ECO:0000256" key="3">
    <source>
        <dbReference type="ARBA" id="ARBA00022741"/>
    </source>
</evidence>
<dbReference type="GO" id="GO:0005737">
    <property type="term" value="C:cytoplasm"/>
    <property type="evidence" value="ECO:0007669"/>
    <property type="project" value="UniProtKB-SubCell"/>
</dbReference>
<evidence type="ECO:0000313" key="11">
    <source>
        <dbReference type="Proteomes" id="UP000637720"/>
    </source>
</evidence>
<dbReference type="InterPro" id="IPR004101">
    <property type="entry name" value="Mur_ligase_C"/>
</dbReference>
<dbReference type="HAMAP" id="MF_02019">
    <property type="entry name" value="MurF"/>
    <property type="match status" value="1"/>
</dbReference>
<dbReference type="SUPFAM" id="SSF53244">
    <property type="entry name" value="MurD-like peptide ligases, peptide-binding domain"/>
    <property type="match status" value="1"/>
</dbReference>
<evidence type="ECO:0000313" key="10">
    <source>
        <dbReference type="EMBL" id="GGK07545.1"/>
    </source>
</evidence>
<dbReference type="AlphaFoldDB" id="A0A8J3BBQ7"/>
<comment type="catalytic activity">
    <reaction evidence="6 7">
        <text>D-alanyl-D-alanine + UDP-N-acetyl-alpha-D-muramoyl-L-alanyl-gamma-D-glutamyl-meso-2,6-diaminopimelate + ATP = UDP-N-acetyl-alpha-D-muramoyl-L-alanyl-gamma-D-glutamyl-meso-2,6-diaminopimeloyl-D-alanyl-D-alanine + ADP + phosphate + H(+)</text>
        <dbReference type="Rhea" id="RHEA:28374"/>
        <dbReference type="ChEBI" id="CHEBI:15378"/>
        <dbReference type="ChEBI" id="CHEBI:30616"/>
        <dbReference type="ChEBI" id="CHEBI:43474"/>
        <dbReference type="ChEBI" id="CHEBI:57822"/>
        <dbReference type="ChEBI" id="CHEBI:61386"/>
        <dbReference type="ChEBI" id="CHEBI:83905"/>
        <dbReference type="ChEBI" id="CHEBI:456216"/>
        <dbReference type="EC" id="6.3.2.10"/>
    </reaction>
</comment>
<dbReference type="Pfam" id="PF08245">
    <property type="entry name" value="Mur_ligase_M"/>
    <property type="match status" value="1"/>
</dbReference>